<dbReference type="CDD" id="cd01715">
    <property type="entry name" value="ETF_alpha"/>
    <property type="match status" value="1"/>
</dbReference>
<dbReference type="SUPFAM" id="SSF52467">
    <property type="entry name" value="DHS-like NAD/FAD-binding domain"/>
    <property type="match status" value="1"/>
</dbReference>
<evidence type="ECO:0000256" key="2">
    <source>
        <dbReference type="ARBA" id="ARBA00022448"/>
    </source>
</evidence>
<dbReference type="STRING" id="398767.Glov_0571"/>
<feature type="domain" description="4Fe-4S ferredoxin-type" evidence="12">
    <location>
        <begin position="13"/>
        <end position="43"/>
    </location>
</feature>
<dbReference type="Pfam" id="PF00766">
    <property type="entry name" value="ETF_alpha"/>
    <property type="match status" value="1"/>
</dbReference>
<dbReference type="SUPFAM" id="SSF54862">
    <property type="entry name" value="4Fe-4S ferredoxins"/>
    <property type="match status" value="1"/>
</dbReference>
<keyword evidence="5" id="KW-0274">FAD</keyword>
<dbReference type="PANTHER" id="PTHR43153:SF1">
    <property type="entry name" value="ELECTRON TRANSFER FLAVOPROTEIN SUBUNIT ALPHA, MITOCHONDRIAL"/>
    <property type="match status" value="1"/>
</dbReference>
<keyword evidence="6" id="KW-0249">Electron transport</keyword>
<evidence type="ECO:0000256" key="7">
    <source>
        <dbReference type="ARBA" id="ARBA00023004"/>
    </source>
</evidence>
<dbReference type="Pfam" id="PF12838">
    <property type="entry name" value="Fer4_7"/>
    <property type="match status" value="1"/>
</dbReference>
<evidence type="ECO:0000256" key="5">
    <source>
        <dbReference type="ARBA" id="ARBA00022827"/>
    </source>
</evidence>
<dbReference type="eggNOG" id="COG2025">
    <property type="taxonomic scope" value="Bacteria"/>
</dbReference>
<evidence type="ECO:0000256" key="1">
    <source>
        <dbReference type="ARBA" id="ARBA00005817"/>
    </source>
</evidence>
<dbReference type="PROSITE" id="PS00198">
    <property type="entry name" value="4FE4S_FER_1"/>
    <property type="match status" value="1"/>
</dbReference>
<dbReference type="Gene3D" id="3.30.70.20">
    <property type="match status" value="1"/>
</dbReference>
<dbReference type="InterPro" id="IPR017896">
    <property type="entry name" value="4Fe4S_Fe-S-bd"/>
</dbReference>
<reference evidence="13 14" key="1">
    <citation type="submission" date="2008-05" db="EMBL/GenBank/DDBJ databases">
        <title>Complete sequence of chromosome of Geobacter lovleyi SZ.</title>
        <authorList>
            <consortium name="US DOE Joint Genome Institute"/>
            <person name="Lucas S."/>
            <person name="Copeland A."/>
            <person name="Lapidus A."/>
            <person name="Glavina del Rio T."/>
            <person name="Dalin E."/>
            <person name="Tice H."/>
            <person name="Bruce D."/>
            <person name="Goodwin L."/>
            <person name="Pitluck S."/>
            <person name="Chertkov O."/>
            <person name="Meincke L."/>
            <person name="Brettin T."/>
            <person name="Detter J.C."/>
            <person name="Han C."/>
            <person name="Tapia R."/>
            <person name="Kuske C.R."/>
            <person name="Schmutz J."/>
            <person name="Larimer F."/>
            <person name="Land M."/>
            <person name="Hauser L."/>
            <person name="Kyrpides N."/>
            <person name="Mikhailova N."/>
            <person name="Sung Y."/>
            <person name="Fletcher K.E."/>
            <person name="Ritalahti K.M."/>
            <person name="Loeffler F.E."/>
            <person name="Richardson P."/>
        </authorList>
    </citation>
    <scope>NUCLEOTIDE SEQUENCE [LARGE SCALE GENOMIC DNA]</scope>
    <source>
        <strain evidence="14">ATCC BAA-1151 / DSM 17278 / SZ</strain>
    </source>
</reference>
<feature type="domain" description="4Fe-4S ferredoxin-type" evidence="12">
    <location>
        <begin position="44"/>
        <end position="73"/>
    </location>
</feature>
<dbReference type="InterPro" id="IPR014731">
    <property type="entry name" value="ETF_asu_C"/>
</dbReference>
<dbReference type="InterPro" id="IPR018206">
    <property type="entry name" value="ETF_asu_C_CS"/>
</dbReference>
<keyword evidence="8" id="KW-0411">Iron-sulfur</keyword>
<evidence type="ECO:0000256" key="10">
    <source>
        <dbReference type="ARBA" id="ARBA00068674"/>
    </source>
</evidence>
<comment type="similarity">
    <text evidence="1">Belongs to the ETF alpha-subunit/FixB family.</text>
</comment>
<dbReference type="AlphaFoldDB" id="B3E386"/>
<evidence type="ECO:0000256" key="6">
    <source>
        <dbReference type="ARBA" id="ARBA00022982"/>
    </source>
</evidence>
<dbReference type="InterPro" id="IPR017900">
    <property type="entry name" value="4Fe4S_Fe_S_CS"/>
</dbReference>
<dbReference type="eggNOG" id="COG1143">
    <property type="taxonomic scope" value="Bacteria"/>
</dbReference>
<sequence length="443" mass="48106">MSENTPKIKKPRGRARLLEGKCIACGARCESSCPVNCISMNEAGEPVVDTEKCIGCLKCVKVCPAQALEMFFTPEEQKILEQLAAAGSAPIAEEEDPEAAAIARMQAQYRGVWVFIEQTDGEAAKVSWELLGKGKELAAKLGVELCAVVIGHKVEPLCHEAFKYGAEKAYLLDAPLYGDYRTQSYLEAMCHLIEQHKPEVILMGATGMGRDLAGAVATRVGTGLTADCTGLDIDDKRNLMQTRPAFGGNIMATIMCDKYRPQMSTVRPHVMQMPEPLPEATGQIIRDAFTTPEDQVLAKVLEIIRDGDSKHKVDIGGAEFIISGGRGMMGPENFAMLEELAKELNGVVGASRSAVDAGWMPHDRQVGQTGKTVRPKIYIACGISGAIQHLVGMQDADLIIAINRDKDAPIFEVAHYGIVGDLFQIVPVLTRKIRELKTRGKKP</sequence>
<proteinExistence type="inferred from homology"/>
<evidence type="ECO:0000256" key="3">
    <source>
        <dbReference type="ARBA" id="ARBA00022630"/>
    </source>
</evidence>
<accession>B3E386</accession>
<dbReference type="InterPro" id="IPR001308">
    <property type="entry name" value="ETF_a/FixB"/>
</dbReference>
<evidence type="ECO:0000256" key="8">
    <source>
        <dbReference type="ARBA" id="ARBA00023014"/>
    </source>
</evidence>
<dbReference type="Pfam" id="PF01012">
    <property type="entry name" value="ETF"/>
    <property type="match status" value="1"/>
</dbReference>
<dbReference type="FunFam" id="3.40.50.1220:FF:000001">
    <property type="entry name" value="Electron transfer flavoprotein, alpha subunit"/>
    <property type="match status" value="1"/>
</dbReference>
<dbReference type="GO" id="GO:0033539">
    <property type="term" value="P:fatty acid beta-oxidation using acyl-CoA dehydrogenase"/>
    <property type="evidence" value="ECO:0007669"/>
    <property type="project" value="TreeGrafter"/>
</dbReference>
<evidence type="ECO:0000256" key="4">
    <source>
        <dbReference type="ARBA" id="ARBA00022723"/>
    </source>
</evidence>
<dbReference type="InterPro" id="IPR014729">
    <property type="entry name" value="Rossmann-like_a/b/a_fold"/>
</dbReference>
<dbReference type="OrthoDB" id="9770286at2"/>
<dbReference type="InterPro" id="IPR014730">
    <property type="entry name" value="ETF_a/b_N"/>
</dbReference>
<evidence type="ECO:0000256" key="11">
    <source>
        <dbReference type="ARBA" id="ARBA00079299"/>
    </source>
</evidence>
<gene>
    <name evidence="13" type="ordered locus">Glov_0571</name>
</gene>
<dbReference type="Proteomes" id="UP000002420">
    <property type="component" value="Chromosome"/>
</dbReference>
<dbReference type="GO" id="GO:0050660">
    <property type="term" value="F:flavin adenine dinucleotide binding"/>
    <property type="evidence" value="ECO:0007669"/>
    <property type="project" value="InterPro"/>
</dbReference>
<dbReference type="SMART" id="SM00893">
    <property type="entry name" value="ETF"/>
    <property type="match status" value="1"/>
</dbReference>
<dbReference type="PANTHER" id="PTHR43153">
    <property type="entry name" value="ELECTRON TRANSFER FLAVOPROTEIN ALPHA"/>
    <property type="match status" value="1"/>
</dbReference>
<dbReference type="GO" id="GO:0051536">
    <property type="term" value="F:iron-sulfur cluster binding"/>
    <property type="evidence" value="ECO:0007669"/>
    <property type="project" value="UniProtKB-KW"/>
</dbReference>
<dbReference type="PROSITE" id="PS00696">
    <property type="entry name" value="ETF_ALPHA"/>
    <property type="match status" value="1"/>
</dbReference>
<dbReference type="HOGENOM" id="CLU_034178_1_1_7"/>
<evidence type="ECO:0000313" key="13">
    <source>
        <dbReference type="EMBL" id="ACD94298.1"/>
    </source>
</evidence>
<dbReference type="GO" id="GO:0009055">
    <property type="term" value="F:electron transfer activity"/>
    <property type="evidence" value="ECO:0007669"/>
    <property type="project" value="InterPro"/>
</dbReference>
<evidence type="ECO:0000259" key="12">
    <source>
        <dbReference type="PROSITE" id="PS51379"/>
    </source>
</evidence>
<keyword evidence="14" id="KW-1185">Reference proteome</keyword>
<keyword evidence="3" id="KW-0285">Flavoprotein</keyword>
<dbReference type="EMBL" id="CP001089">
    <property type="protein sequence ID" value="ACD94298.1"/>
    <property type="molecule type" value="Genomic_DNA"/>
</dbReference>
<dbReference type="SUPFAM" id="SSF52402">
    <property type="entry name" value="Adenine nucleotide alpha hydrolases-like"/>
    <property type="match status" value="1"/>
</dbReference>
<dbReference type="PROSITE" id="PS51379">
    <property type="entry name" value="4FE4S_FER_2"/>
    <property type="match status" value="2"/>
</dbReference>
<evidence type="ECO:0000313" key="14">
    <source>
        <dbReference type="Proteomes" id="UP000002420"/>
    </source>
</evidence>
<keyword evidence="4" id="KW-0479">Metal-binding</keyword>
<organism evidence="13 14">
    <name type="scientific">Trichlorobacter lovleyi (strain ATCC BAA-1151 / DSM 17278 / SZ)</name>
    <name type="common">Geobacter lovleyi</name>
    <dbReference type="NCBI Taxonomy" id="398767"/>
    <lineage>
        <taxon>Bacteria</taxon>
        <taxon>Pseudomonadati</taxon>
        <taxon>Thermodesulfobacteriota</taxon>
        <taxon>Desulfuromonadia</taxon>
        <taxon>Geobacterales</taxon>
        <taxon>Geobacteraceae</taxon>
        <taxon>Trichlorobacter</taxon>
    </lineage>
</organism>
<dbReference type="InterPro" id="IPR029035">
    <property type="entry name" value="DHS-like_NAD/FAD-binding_dom"/>
</dbReference>
<dbReference type="GO" id="GO:0046872">
    <property type="term" value="F:metal ion binding"/>
    <property type="evidence" value="ECO:0007669"/>
    <property type="project" value="UniProtKB-KW"/>
</dbReference>
<dbReference type="RefSeq" id="WP_012468654.1">
    <property type="nucleotide sequence ID" value="NC_010814.1"/>
</dbReference>
<name>B3E386_TRIL1</name>
<comment type="function">
    <text evidence="9">The electron transfer flavoprotein serves as a specific electron acceptor for other dehydrogenases. It transfers the electrons to the main respiratory chain via ETF-ubiquinone oxidoreductase (ETF dehydrogenase).</text>
</comment>
<dbReference type="KEGG" id="glo:Glov_0571"/>
<keyword evidence="7" id="KW-0408">Iron</keyword>
<dbReference type="Gene3D" id="3.40.50.1220">
    <property type="entry name" value="TPP-binding domain"/>
    <property type="match status" value="1"/>
</dbReference>
<dbReference type="InterPro" id="IPR033947">
    <property type="entry name" value="ETF_alpha_N"/>
</dbReference>
<protein>
    <recommendedName>
        <fullName evidence="10">Electron transfer flavoprotein subunit alpha</fullName>
    </recommendedName>
    <alternativeName>
        <fullName evidence="11">Electron transfer flavoprotein large subunit</fullName>
    </alternativeName>
</protein>
<dbReference type="Gene3D" id="3.40.50.620">
    <property type="entry name" value="HUPs"/>
    <property type="match status" value="1"/>
</dbReference>
<keyword evidence="2" id="KW-0813">Transport</keyword>
<evidence type="ECO:0000256" key="9">
    <source>
        <dbReference type="ARBA" id="ARBA00025649"/>
    </source>
</evidence>